<evidence type="ECO:0000259" key="13">
    <source>
        <dbReference type="Pfam" id="PF00593"/>
    </source>
</evidence>
<dbReference type="InterPro" id="IPR012910">
    <property type="entry name" value="Plug_dom"/>
</dbReference>
<dbReference type="GO" id="GO:0015344">
    <property type="term" value="F:siderophore uptake transmembrane transporter activity"/>
    <property type="evidence" value="ECO:0007669"/>
    <property type="project" value="TreeGrafter"/>
</dbReference>
<keyword evidence="9 10" id="KW-0998">Cell outer membrane</keyword>
<reference evidence="15 16" key="1">
    <citation type="submission" date="2015-09" db="EMBL/GenBank/DDBJ databases">
        <authorList>
            <consortium name="Pathogen Informatics"/>
        </authorList>
    </citation>
    <scope>NUCLEOTIDE SEQUENCE [LARGE SCALE GENOMIC DNA]</scope>
    <source>
        <strain evidence="15 16">2789STDY5608872</strain>
    </source>
</reference>
<dbReference type="RefSeq" id="WP_044545368.1">
    <property type="nucleotide sequence ID" value="NZ_CAXSUO010000002.1"/>
</dbReference>
<dbReference type="CDD" id="cd01347">
    <property type="entry name" value="ligand_gated_channel"/>
    <property type="match status" value="1"/>
</dbReference>
<evidence type="ECO:0000256" key="10">
    <source>
        <dbReference type="PROSITE-ProRule" id="PRU01360"/>
    </source>
</evidence>
<gene>
    <name evidence="15" type="primary">cirA_3</name>
    <name evidence="15" type="ORF">ERS852429_01367</name>
</gene>
<dbReference type="InterPro" id="IPR039426">
    <property type="entry name" value="TonB-dep_rcpt-like"/>
</dbReference>
<dbReference type="InterPro" id="IPR037066">
    <property type="entry name" value="Plug_dom_sf"/>
</dbReference>
<proteinExistence type="inferred from homology"/>
<evidence type="ECO:0000313" key="16">
    <source>
        <dbReference type="Proteomes" id="UP000095591"/>
    </source>
</evidence>
<keyword evidence="7 10" id="KW-0472">Membrane</keyword>
<keyword evidence="3 10" id="KW-1134">Transmembrane beta strand</keyword>
<dbReference type="Pfam" id="PF00593">
    <property type="entry name" value="TonB_dep_Rec_b-barrel"/>
    <property type="match status" value="1"/>
</dbReference>
<protein>
    <submittedName>
        <fullName evidence="15">Colicin I receptor</fullName>
    </submittedName>
</protein>
<evidence type="ECO:0000256" key="3">
    <source>
        <dbReference type="ARBA" id="ARBA00022452"/>
    </source>
</evidence>
<name>A0A173T3A7_PARDI</name>
<dbReference type="SUPFAM" id="SSF56935">
    <property type="entry name" value="Porins"/>
    <property type="match status" value="1"/>
</dbReference>
<keyword evidence="2 10" id="KW-0813">Transport</keyword>
<keyword evidence="8 15" id="KW-0675">Receptor</keyword>
<dbReference type="InterPro" id="IPR036942">
    <property type="entry name" value="Beta-barrel_TonB_sf"/>
</dbReference>
<dbReference type="GO" id="GO:0009279">
    <property type="term" value="C:cell outer membrane"/>
    <property type="evidence" value="ECO:0007669"/>
    <property type="project" value="UniProtKB-SubCell"/>
</dbReference>
<evidence type="ECO:0000259" key="14">
    <source>
        <dbReference type="Pfam" id="PF07715"/>
    </source>
</evidence>
<dbReference type="EMBL" id="CYXP01000002">
    <property type="protein sequence ID" value="CUM97151.1"/>
    <property type="molecule type" value="Genomic_DNA"/>
</dbReference>
<sequence length="687" mass="77666">MRLLAFAILVACVQSVCAQSILKDPKELSVLLNEVVVTGTGTEHYLKDAPVQTEVITGKALDSYQGRSMQDILEGLNASITFNPSDMGSGIQMNGLGNDYILILINGKRINGDTGGQNDLSIINPANIERIEIVKGAASSLYGSDAIAGVINIITKKNRDKVSLSNTTRVGSYGDILESVQIGFGHKRVNSTTSLSTTHTDGWRNTTQEWDHHEVMNGTVTRTVNRSTNFTLRENLTYKVNDRLSLSADGSFYQKWNYRPHGAFKYYTYDQFYRNFDVAGGAKYALGGQNFLSVDLTYGNYSYFYNYHHKDVTNFFDPKTDLRITRYPGEHILETSQQRFLGQAKSVFHLGENNILSAGLEYQYDHLKSPRRIENGKASVFTASAYVQDEWNPTDRLNVTVGGRFVVHQEFGATFTPKVSAMYKLGDFNIRATYSNGFKAPTLKELHDDYITQIGGGPWKHYYGNKDLKPQKSNYYSASVEYHASNLQITVTGFYNRIKNMIALTEIPTSAEDRLDEIEASMQHKNLSKARSFGGDISLTYQILSSLAIGGGYSYTDAKAQYTDDPADPNYMLYTPINGTSFHNANWKLAWNHAWKKYKLDVTLFGRYQSTRFYITDGDGKSYQLWRLNTRHNVLKKKKWNLDINVGIDNIFDYVDRTPFGRHRGTTSPGRTWYASFIVKFQNKHKL</sequence>
<dbReference type="PANTHER" id="PTHR30069:SF29">
    <property type="entry name" value="HEMOGLOBIN AND HEMOGLOBIN-HAPTOGLOBIN-BINDING PROTEIN 1-RELATED"/>
    <property type="match status" value="1"/>
</dbReference>
<evidence type="ECO:0000256" key="7">
    <source>
        <dbReference type="ARBA" id="ARBA00023136"/>
    </source>
</evidence>
<feature type="domain" description="TonB-dependent receptor plug" evidence="14">
    <location>
        <begin position="47"/>
        <end position="150"/>
    </location>
</feature>
<evidence type="ECO:0000256" key="11">
    <source>
        <dbReference type="RuleBase" id="RU003357"/>
    </source>
</evidence>
<dbReference type="GO" id="GO:0044718">
    <property type="term" value="P:siderophore transmembrane transport"/>
    <property type="evidence" value="ECO:0007669"/>
    <property type="project" value="TreeGrafter"/>
</dbReference>
<evidence type="ECO:0000256" key="4">
    <source>
        <dbReference type="ARBA" id="ARBA00022692"/>
    </source>
</evidence>
<evidence type="ECO:0000256" key="1">
    <source>
        <dbReference type="ARBA" id="ARBA00004571"/>
    </source>
</evidence>
<dbReference type="Gene3D" id="2.170.130.10">
    <property type="entry name" value="TonB-dependent receptor, plug domain"/>
    <property type="match status" value="1"/>
</dbReference>
<feature type="chain" id="PRO_5008012049" evidence="12">
    <location>
        <begin position="19"/>
        <end position="687"/>
    </location>
</feature>
<organism evidence="15 16">
    <name type="scientific">Parabacteroides distasonis</name>
    <dbReference type="NCBI Taxonomy" id="823"/>
    <lineage>
        <taxon>Bacteria</taxon>
        <taxon>Pseudomonadati</taxon>
        <taxon>Bacteroidota</taxon>
        <taxon>Bacteroidia</taxon>
        <taxon>Bacteroidales</taxon>
        <taxon>Tannerellaceae</taxon>
        <taxon>Parabacteroides</taxon>
    </lineage>
</organism>
<dbReference type="InterPro" id="IPR000531">
    <property type="entry name" value="Beta-barrel_TonB"/>
</dbReference>
<evidence type="ECO:0000256" key="2">
    <source>
        <dbReference type="ARBA" id="ARBA00022448"/>
    </source>
</evidence>
<evidence type="ECO:0000256" key="6">
    <source>
        <dbReference type="ARBA" id="ARBA00023077"/>
    </source>
</evidence>
<accession>A0A173T3A7</accession>
<comment type="similarity">
    <text evidence="10 11">Belongs to the TonB-dependent receptor family.</text>
</comment>
<dbReference type="AlphaFoldDB" id="A0A173T3A7"/>
<comment type="subcellular location">
    <subcellularLocation>
        <location evidence="1 10">Cell outer membrane</location>
        <topology evidence="1 10">Multi-pass membrane protein</topology>
    </subcellularLocation>
</comment>
<feature type="domain" description="TonB-dependent receptor-like beta-barrel" evidence="13">
    <location>
        <begin position="195"/>
        <end position="651"/>
    </location>
</feature>
<evidence type="ECO:0000256" key="12">
    <source>
        <dbReference type="SAM" id="SignalP"/>
    </source>
</evidence>
<evidence type="ECO:0000256" key="9">
    <source>
        <dbReference type="ARBA" id="ARBA00023237"/>
    </source>
</evidence>
<keyword evidence="4 10" id="KW-0812">Transmembrane</keyword>
<dbReference type="PROSITE" id="PS52016">
    <property type="entry name" value="TONB_DEPENDENT_REC_3"/>
    <property type="match status" value="1"/>
</dbReference>
<keyword evidence="5 12" id="KW-0732">Signal</keyword>
<feature type="signal peptide" evidence="12">
    <location>
        <begin position="1"/>
        <end position="18"/>
    </location>
</feature>
<dbReference type="Pfam" id="PF07715">
    <property type="entry name" value="Plug"/>
    <property type="match status" value="1"/>
</dbReference>
<evidence type="ECO:0000256" key="8">
    <source>
        <dbReference type="ARBA" id="ARBA00023170"/>
    </source>
</evidence>
<dbReference type="PANTHER" id="PTHR30069">
    <property type="entry name" value="TONB-DEPENDENT OUTER MEMBRANE RECEPTOR"/>
    <property type="match status" value="1"/>
</dbReference>
<dbReference type="Gene3D" id="2.40.170.20">
    <property type="entry name" value="TonB-dependent receptor, beta-barrel domain"/>
    <property type="match status" value="1"/>
</dbReference>
<dbReference type="Proteomes" id="UP000095591">
    <property type="component" value="Unassembled WGS sequence"/>
</dbReference>
<keyword evidence="6 11" id="KW-0798">TonB box</keyword>
<evidence type="ECO:0000313" key="15">
    <source>
        <dbReference type="EMBL" id="CUM97151.1"/>
    </source>
</evidence>
<evidence type="ECO:0000256" key="5">
    <source>
        <dbReference type="ARBA" id="ARBA00022729"/>
    </source>
</evidence>